<gene>
    <name evidence="1" type="ORF">DC363_12715</name>
</gene>
<sequence>MFDIPQPATALHHFAETLNQAIQNAALLLGGRHWLARAQRLLTDLNDAQPIMRRITGEAKALLSLLELDHVDKMDSIEAACFAMPDPEDPYVEEVCRLTDLLRDALDDAAQPVALNGMRFEEGQV</sequence>
<reference evidence="1 2" key="1">
    <citation type="submission" date="2018-04" db="EMBL/GenBank/DDBJ databases">
        <title>Pelagivirga bohaiensis gen. nov., sp. nov., a bacterium isolated from the Bohai Sea.</title>
        <authorList>
            <person name="Ji X."/>
        </authorList>
    </citation>
    <scope>NUCLEOTIDE SEQUENCE [LARGE SCALE GENOMIC DNA]</scope>
    <source>
        <strain evidence="1 2">BH-SD16</strain>
    </source>
</reference>
<dbReference type="RefSeq" id="WP_108641550.1">
    <property type="nucleotide sequence ID" value="NZ_QCYG01000007.1"/>
</dbReference>
<proteinExistence type="predicted"/>
<dbReference type="Proteomes" id="UP000244817">
    <property type="component" value="Unassembled WGS sequence"/>
</dbReference>
<dbReference type="AlphaFoldDB" id="A0A2T7FVK2"/>
<organism evidence="1 2">
    <name type="scientific">Thalassorhabdomicrobium marinisediminis</name>
    <dbReference type="NCBI Taxonomy" id="2170577"/>
    <lineage>
        <taxon>Bacteria</taxon>
        <taxon>Pseudomonadati</taxon>
        <taxon>Pseudomonadota</taxon>
        <taxon>Alphaproteobacteria</taxon>
        <taxon>Rhodobacterales</taxon>
        <taxon>Paracoccaceae</taxon>
        <taxon>Thalassorhabdomicrobium</taxon>
    </lineage>
</organism>
<comment type="caution">
    <text evidence="1">The sequence shown here is derived from an EMBL/GenBank/DDBJ whole genome shotgun (WGS) entry which is preliminary data.</text>
</comment>
<protein>
    <submittedName>
        <fullName evidence="1">Uncharacterized protein</fullName>
    </submittedName>
</protein>
<keyword evidence="2" id="KW-1185">Reference proteome</keyword>
<evidence type="ECO:0000313" key="1">
    <source>
        <dbReference type="EMBL" id="PVA06182.1"/>
    </source>
</evidence>
<evidence type="ECO:0000313" key="2">
    <source>
        <dbReference type="Proteomes" id="UP000244817"/>
    </source>
</evidence>
<name>A0A2T7FVK2_9RHOB</name>
<accession>A0A2T7FVK2</accession>
<dbReference type="EMBL" id="QCYG01000007">
    <property type="protein sequence ID" value="PVA06182.1"/>
    <property type="molecule type" value="Genomic_DNA"/>
</dbReference>
<dbReference type="OrthoDB" id="7728363at2"/>